<dbReference type="GO" id="GO:0020037">
    <property type="term" value="F:heme binding"/>
    <property type="evidence" value="ECO:0007669"/>
    <property type="project" value="InterPro"/>
</dbReference>
<sequence>MTLNLIKHANRLGLSRTFQPQLKLSARSLASATTIRPDVDTHPAEQTPYLLEELPAVTSGDPAAINALPAFVVSRERGFLPRFDPMPELPGQFSKLESLLQRMTINQVDGSTGLLGKGDFGPAVLEELSVSEQDSALAVKAAKDPQADARLLNALFRDYCFATSAYLLEPTDQAFRATGKYAPGRSVLPAQLAVPLCALAERLGHAPFMEYASSYALSNYRVKSDSFTSTSGKFHFDNMELIRAFEDAHGSEKGFILVHVHMLAHSGAVVSSVEDAMRAVECDDAAAFENALERLLLAFRRINETMETMWGKSNPADYLKFRSFIFGSGPKKMSAMFPEGVVYEGVADEPMAFPGESGANDSLIPALDNLTGLSAHFPSNELTSMLRNFRAFRPRSQRECLAMIEQRAKAIGVRSYAMERSKSARAKALYILLLDQNREFRDRHWRFTKTYIIARSQYTVATGGSPILRYLPHNLSVVLDVLDQSFGDFTALDRAELRNKAASEPAHHAITSAELLAAVEQAGSRAATQRRILDREVADLARAKADEAAEAGMGAVEEHRRGMLPDDYPTAAFDKLAAARAMKRGPVGCDGVG</sequence>
<dbReference type="Gene3D" id="1.20.58.480">
    <property type="match status" value="1"/>
</dbReference>
<keyword evidence="2 4" id="KW-0479">Metal-binding</keyword>
<comment type="caution">
    <text evidence="5">The sequence shown here is derived from an EMBL/GenBank/DDBJ whole genome shotgun (WGS) entry which is preliminary data.</text>
</comment>
<feature type="binding site" description="proximal binding residue" evidence="4">
    <location>
        <position position="444"/>
    </location>
    <ligand>
        <name>heme b</name>
        <dbReference type="ChEBI" id="CHEBI:60344"/>
    </ligand>
    <ligandPart>
        <name>Fe</name>
        <dbReference type="ChEBI" id="CHEBI:18248"/>
    </ligandPart>
</feature>
<name>A0AAN6G6Y8_9BASI</name>
<dbReference type="Proteomes" id="UP001176521">
    <property type="component" value="Unassembled WGS sequence"/>
</dbReference>
<dbReference type="SUPFAM" id="SSF140959">
    <property type="entry name" value="Indolic compounds 2,3-dioxygenase-like"/>
    <property type="match status" value="1"/>
</dbReference>
<evidence type="ECO:0000256" key="1">
    <source>
        <dbReference type="ARBA" id="ARBA00007119"/>
    </source>
</evidence>
<gene>
    <name evidence="5" type="ORF">OC842_005978</name>
</gene>
<keyword evidence="6" id="KW-1185">Reference proteome</keyword>
<dbReference type="AlphaFoldDB" id="A0AAN6G6Y8"/>
<evidence type="ECO:0000256" key="3">
    <source>
        <dbReference type="ARBA" id="ARBA00023004"/>
    </source>
</evidence>
<dbReference type="InterPro" id="IPR000898">
    <property type="entry name" value="Indolamine_dOase"/>
</dbReference>
<comment type="similarity">
    <text evidence="1">Belongs to the indoleamine 2,3-dioxygenase family.</text>
</comment>
<dbReference type="GO" id="GO:0016702">
    <property type="term" value="F:oxidoreductase activity, acting on single donors with incorporation of molecular oxygen, incorporation of two atoms of oxygen"/>
    <property type="evidence" value="ECO:0007669"/>
    <property type="project" value="UniProtKB-ARBA"/>
</dbReference>
<keyword evidence="3 4" id="KW-0408">Iron</keyword>
<evidence type="ECO:0000313" key="5">
    <source>
        <dbReference type="EMBL" id="KAK0523959.1"/>
    </source>
</evidence>
<evidence type="ECO:0008006" key="7">
    <source>
        <dbReference type="Google" id="ProtNLM"/>
    </source>
</evidence>
<dbReference type="GO" id="GO:0046872">
    <property type="term" value="F:metal ion binding"/>
    <property type="evidence" value="ECO:0007669"/>
    <property type="project" value="UniProtKB-KW"/>
</dbReference>
<dbReference type="EMBL" id="JAPDMQ010000478">
    <property type="protein sequence ID" value="KAK0523959.1"/>
    <property type="molecule type" value="Genomic_DNA"/>
</dbReference>
<evidence type="ECO:0000256" key="4">
    <source>
        <dbReference type="PIRSR" id="PIRSR600898-1"/>
    </source>
</evidence>
<dbReference type="GO" id="GO:0019441">
    <property type="term" value="P:L-tryptophan catabolic process to kynurenine"/>
    <property type="evidence" value="ECO:0007669"/>
    <property type="project" value="InterPro"/>
</dbReference>
<dbReference type="PANTHER" id="PTHR28657">
    <property type="entry name" value="INDOLEAMINE 2,3-DIOXYGENASE"/>
    <property type="match status" value="1"/>
</dbReference>
<organism evidence="5 6">
    <name type="scientific">Tilletia horrida</name>
    <dbReference type="NCBI Taxonomy" id="155126"/>
    <lineage>
        <taxon>Eukaryota</taxon>
        <taxon>Fungi</taxon>
        <taxon>Dikarya</taxon>
        <taxon>Basidiomycota</taxon>
        <taxon>Ustilaginomycotina</taxon>
        <taxon>Exobasidiomycetes</taxon>
        <taxon>Tilletiales</taxon>
        <taxon>Tilletiaceae</taxon>
        <taxon>Tilletia</taxon>
    </lineage>
</organism>
<keyword evidence="4" id="KW-0349">Heme</keyword>
<reference evidence="5" key="1">
    <citation type="journal article" date="2023" name="PhytoFront">
        <title>Draft Genome Resources of Seven Strains of Tilletia horrida, Causal Agent of Kernel Smut of Rice.</title>
        <authorList>
            <person name="Khanal S."/>
            <person name="Antony Babu S."/>
            <person name="Zhou X.G."/>
        </authorList>
    </citation>
    <scope>NUCLEOTIDE SEQUENCE</scope>
    <source>
        <strain evidence="5">TX3</strain>
    </source>
</reference>
<accession>A0AAN6G6Y8</accession>
<evidence type="ECO:0000256" key="2">
    <source>
        <dbReference type="ARBA" id="ARBA00022723"/>
    </source>
</evidence>
<dbReference type="PANTHER" id="PTHR28657:SF3">
    <property type="entry name" value="INDOLEAMINE 2,3-DIOXYGENASE"/>
    <property type="match status" value="1"/>
</dbReference>
<evidence type="ECO:0000313" key="6">
    <source>
        <dbReference type="Proteomes" id="UP001176521"/>
    </source>
</evidence>
<dbReference type="InterPro" id="IPR037217">
    <property type="entry name" value="Trp/Indoleamine_2_3_dOase-like"/>
</dbReference>
<protein>
    <recommendedName>
        <fullName evidence="7">Indoleamine 2,3-dioxygenase</fullName>
    </recommendedName>
</protein>
<proteinExistence type="inferred from homology"/>
<dbReference type="Pfam" id="PF01231">
    <property type="entry name" value="IDO"/>
    <property type="match status" value="1"/>
</dbReference>